<dbReference type="SUPFAM" id="SSF56112">
    <property type="entry name" value="Protein kinase-like (PK-like)"/>
    <property type="match status" value="1"/>
</dbReference>
<dbReference type="AlphaFoldDB" id="A0ABD3PR08"/>
<keyword evidence="1" id="KW-0547">Nucleotide-binding</keyword>
<gene>
    <name evidence="4" type="ORF">HJC23_009581</name>
</gene>
<dbReference type="Gene3D" id="1.10.510.10">
    <property type="entry name" value="Transferase(Phosphotransferase) domain 1"/>
    <property type="match status" value="1"/>
</dbReference>
<name>A0ABD3PR08_9STRA</name>
<dbReference type="InterPro" id="IPR017441">
    <property type="entry name" value="Protein_kinase_ATP_BS"/>
</dbReference>
<dbReference type="Gene3D" id="3.30.200.20">
    <property type="entry name" value="Phosphorylase Kinase, domain 1"/>
    <property type="match status" value="1"/>
</dbReference>
<evidence type="ECO:0000313" key="5">
    <source>
        <dbReference type="Proteomes" id="UP001516023"/>
    </source>
</evidence>
<feature type="domain" description="Protein kinase" evidence="3">
    <location>
        <begin position="21"/>
        <end position="432"/>
    </location>
</feature>
<proteinExistence type="predicted"/>
<dbReference type="Proteomes" id="UP001516023">
    <property type="component" value="Unassembled WGS sequence"/>
</dbReference>
<feature type="binding site" evidence="1">
    <location>
        <position position="54"/>
    </location>
    <ligand>
        <name>ATP</name>
        <dbReference type="ChEBI" id="CHEBI:30616"/>
    </ligand>
</feature>
<dbReference type="Pfam" id="PF00069">
    <property type="entry name" value="Pkinase"/>
    <property type="match status" value="1"/>
</dbReference>
<accession>A0ABD3PR08</accession>
<reference evidence="4 5" key="1">
    <citation type="journal article" date="2020" name="G3 (Bethesda)">
        <title>Improved Reference Genome for Cyclotella cryptica CCMP332, a Model for Cell Wall Morphogenesis, Salinity Adaptation, and Lipid Production in Diatoms (Bacillariophyta).</title>
        <authorList>
            <person name="Roberts W.R."/>
            <person name="Downey K.M."/>
            <person name="Ruck E.C."/>
            <person name="Traller J.C."/>
            <person name="Alverson A.J."/>
        </authorList>
    </citation>
    <scope>NUCLEOTIDE SEQUENCE [LARGE SCALE GENOMIC DNA]</scope>
    <source>
        <strain evidence="4 5">CCMP332</strain>
    </source>
</reference>
<dbReference type="PANTHER" id="PTHR44167">
    <property type="entry name" value="OVARIAN-SPECIFIC SERINE/THREONINE-PROTEIN KINASE LOK-RELATED"/>
    <property type="match status" value="1"/>
</dbReference>
<feature type="region of interest" description="Disordered" evidence="2">
    <location>
        <begin position="216"/>
        <end position="236"/>
    </location>
</feature>
<protein>
    <recommendedName>
        <fullName evidence="3">Protein kinase domain-containing protein</fullName>
    </recommendedName>
</protein>
<dbReference type="PROSITE" id="PS50011">
    <property type="entry name" value="PROTEIN_KINASE_DOM"/>
    <property type="match status" value="1"/>
</dbReference>
<dbReference type="GO" id="GO:0005524">
    <property type="term" value="F:ATP binding"/>
    <property type="evidence" value="ECO:0007669"/>
    <property type="project" value="UniProtKB-UniRule"/>
</dbReference>
<dbReference type="InterPro" id="IPR000719">
    <property type="entry name" value="Prot_kinase_dom"/>
</dbReference>
<organism evidence="4 5">
    <name type="scientific">Cyclotella cryptica</name>
    <dbReference type="NCBI Taxonomy" id="29204"/>
    <lineage>
        <taxon>Eukaryota</taxon>
        <taxon>Sar</taxon>
        <taxon>Stramenopiles</taxon>
        <taxon>Ochrophyta</taxon>
        <taxon>Bacillariophyta</taxon>
        <taxon>Coscinodiscophyceae</taxon>
        <taxon>Thalassiosirophycidae</taxon>
        <taxon>Stephanodiscales</taxon>
        <taxon>Stephanodiscaceae</taxon>
        <taxon>Cyclotella</taxon>
    </lineage>
</organism>
<keyword evidence="5" id="KW-1185">Reference proteome</keyword>
<evidence type="ECO:0000259" key="3">
    <source>
        <dbReference type="PROSITE" id="PS50011"/>
    </source>
</evidence>
<dbReference type="InterPro" id="IPR011009">
    <property type="entry name" value="Kinase-like_dom_sf"/>
</dbReference>
<evidence type="ECO:0000256" key="1">
    <source>
        <dbReference type="PROSITE-ProRule" id="PRU10141"/>
    </source>
</evidence>
<sequence length="476" mass="53251">MGIDSSVAPLPQWPNEVLQKYTPIRVLGRGGFGCVYMAKVKNAKPDSPSHVAIKVVGSDGYAEREATILSELMKYSHPNIIKLFGRFEPRNDECARPCLVLSLACGPTLSYILKKGGALSLLMAKTISRQLIHAVAFLHGHAVIHRDIQPCNIIVSGTSLDDELWWSDELDVDGKVLGYVQRCHITIIDFGFARALCPDDLLTDVGLDKIVRESQVEGAHSHTESREQDEVKDERDSPICVNSVLFDTSFHQKRGRSRTRDTPALDTSQSYKVVRDLSALGTRNYAAPEILSGLRKISSTMASLNSSLHSRNSLDNSRRDSRKVQTRRSLAECVSSYGMVADAFSVGATIRYMVTGVPPEYNVDEYIDSKNHPWKRIVRVLKQRRHKNGKRIKHYRPSDELPNDVKDIIHALTHYDSRRRATVRMARSHKWVVNGECTTECDTSKSITPSYHGGPIVYLECNSKKCGTTIDEDDSV</sequence>
<evidence type="ECO:0000313" key="4">
    <source>
        <dbReference type="EMBL" id="KAL3790144.1"/>
    </source>
</evidence>
<dbReference type="PANTHER" id="PTHR44167:SF30">
    <property type="entry name" value="PHOSPHORYLASE KINASE"/>
    <property type="match status" value="1"/>
</dbReference>
<evidence type="ECO:0000256" key="2">
    <source>
        <dbReference type="SAM" id="MobiDB-lite"/>
    </source>
</evidence>
<dbReference type="CDD" id="cd00180">
    <property type="entry name" value="PKc"/>
    <property type="match status" value="1"/>
</dbReference>
<keyword evidence="1" id="KW-0067">ATP-binding</keyword>
<comment type="caution">
    <text evidence="4">The sequence shown here is derived from an EMBL/GenBank/DDBJ whole genome shotgun (WGS) entry which is preliminary data.</text>
</comment>
<dbReference type="EMBL" id="JABMIG020000132">
    <property type="protein sequence ID" value="KAL3790144.1"/>
    <property type="molecule type" value="Genomic_DNA"/>
</dbReference>
<dbReference type="PROSITE" id="PS00107">
    <property type="entry name" value="PROTEIN_KINASE_ATP"/>
    <property type="match status" value="1"/>
</dbReference>